<dbReference type="PANTHER" id="PTHR33067:SF9">
    <property type="entry name" value="RNA-DIRECTED DNA POLYMERASE"/>
    <property type="match status" value="1"/>
</dbReference>
<accession>A0A6L2JJ68</accession>
<evidence type="ECO:0000313" key="2">
    <source>
        <dbReference type="EMBL" id="GEU35704.1"/>
    </source>
</evidence>
<feature type="region of interest" description="Disordered" evidence="1">
    <location>
        <begin position="1"/>
        <end position="23"/>
    </location>
</feature>
<dbReference type="PANTHER" id="PTHR33067">
    <property type="entry name" value="RNA-DIRECTED DNA POLYMERASE-RELATED"/>
    <property type="match status" value="1"/>
</dbReference>
<dbReference type="EMBL" id="BKCJ010000722">
    <property type="protein sequence ID" value="GEU35704.1"/>
    <property type="molecule type" value="Genomic_DNA"/>
</dbReference>
<protein>
    <submittedName>
        <fullName evidence="2">Uncharacterized protein</fullName>
    </submittedName>
</protein>
<organism evidence="2">
    <name type="scientific">Tanacetum cinerariifolium</name>
    <name type="common">Dalmatian daisy</name>
    <name type="synonym">Chrysanthemum cinerariifolium</name>
    <dbReference type="NCBI Taxonomy" id="118510"/>
    <lineage>
        <taxon>Eukaryota</taxon>
        <taxon>Viridiplantae</taxon>
        <taxon>Streptophyta</taxon>
        <taxon>Embryophyta</taxon>
        <taxon>Tracheophyta</taxon>
        <taxon>Spermatophyta</taxon>
        <taxon>Magnoliopsida</taxon>
        <taxon>eudicotyledons</taxon>
        <taxon>Gunneridae</taxon>
        <taxon>Pentapetalae</taxon>
        <taxon>asterids</taxon>
        <taxon>campanulids</taxon>
        <taxon>Asterales</taxon>
        <taxon>Asteraceae</taxon>
        <taxon>Asteroideae</taxon>
        <taxon>Anthemideae</taxon>
        <taxon>Anthemidinae</taxon>
        <taxon>Tanacetum</taxon>
    </lineage>
</organism>
<proteinExistence type="predicted"/>
<gene>
    <name evidence="2" type="ORF">Tci_007682</name>
</gene>
<evidence type="ECO:0000256" key="1">
    <source>
        <dbReference type="SAM" id="MobiDB-lite"/>
    </source>
</evidence>
<name>A0A6L2JJ68_TANCI</name>
<sequence length="303" mass="35299">MKLDEECGYTTNKESAMSEHEAIDPVHAVNTQSFEEELSSEEDLDEWLNAELEKYMSKQEGKNEEDAIIAIIKSIREEYRDVYKNKQIRVAKADLKKSSQVVEDTVNLGLKMCASLLKLQASLHCIAFKISHHANIDASNNVMPMSIYEYLKLANLKGAAMSFQMDDMTQQETLGTVKNVLVKINKFEFPLKGSWMGFADFLQVRYRNQIIDDTTREWRYYEWVAQNYEIDNNMTTSATTSFNVEYEYPKEIKNPYSQRFNEYKRVFDNKVENLSNEYTLRIGKKVPAARRQLSRPTRPVIAW</sequence>
<comment type="caution">
    <text evidence="2">The sequence shown here is derived from an EMBL/GenBank/DDBJ whole genome shotgun (WGS) entry which is preliminary data.</text>
</comment>
<dbReference type="AlphaFoldDB" id="A0A6L2JJ68"/>
<reference evidence="2" key="1">
    <citation type="journal article" date="2019" name="Sci. Rep.">
        <title>Draft genome of Tanacetum cinerariifolium, the natural source of mosquito coil.</title>
        <authorList>
            <person name="Yamashiro T."/>
            <person name="Shiraishi A."/>
            <person name="Satake H."/>
            <person name="Nakayama K."/>
        </authorList>
    </citation>
    <scope>NUCLEOTIDE SEQUENCE</scope>
</reference>